<feature type="region of interest" description="Disordered" evidence="2">
    <location>
        <begin position="1"/>
        <end position="46"/>
    </location>
</feature>
<proteinExistence type="inferred from homology"/>
<reference evidence="3" key="1">
    <citation type="journal article" date="2023" name="bioRxiv">
        <title>Improved chromosome-level genome assembly for marigold (Tagetes erecta).</title>
        <authorList>
            <person name="Jiang F."/>
            <person name="Yuan L."/>
            <person name="Wang S."/>
            <person name="Wang H."/>
            <person name="Xu D."/>
            <person name="Wang A."/>
            <person name="Fan W."/>
        </authorList>
    </citation>
    <scope>NUCLEOTIDE SEQUENCE</scope>
    <source>
        <strain evidence="3">WSJ</strain>
        <tissue evidence="3">Leaf</tissue>
    </source>
</reference>
<dbReference type="GO" id="GO:0051225">
    <property type="term" value="P:spindle assembly"/>
    <property type="evidence" value="ECO:0007669"/>
    <property type="project" value="TreeGrafter"/>
</dbReference>
<gene>
    <name evidence="3" type="ORF">QVD17_25153</name>
</gene>
<dbReference type="Pfam" id="PF04484">
    <property type="entry name" value="QWRF"/>
    <property type="match status" value="1"/>
</dbReference>
<evidence type="ECO:0000313" key="4">
    <source>
        <dbReference type="Proteomes" id="UP001229421"/>
    </source>
</evidence>
<dbReference type="PANTHER" id="PTHR31807">
    <property type="entry name" value="AUGMIN FAMILY MEMBER"/>
    <property type="match status" value="1"/>
</dbReference>
<comment type="caution">
    <text evidence="3">The sequence shown here is derived from an EMBL/GenBank/DDBJ whole genome shotgun (WGS) entry which is preliminary data.</text>
</comment>
<feature type="compositionally biased region" description="Polar residues" evidence="2">
    <location>
        <begin position="1"/>
        <end position="12"/>
    </location>
</feature>
<evidence type="ECO:0000256" key="2">
    <source>
        <dbReference type="SAM" id="MobiDB-lite"/>
    </source>
</evidence>
<feature type="region of interest" description="Disordered" evidence="2">
    <location>
        <begin position="89"/>
        <end position="109"/>
    </location>
</feature>
<organism evidence="3 4">
    <name type="scientific">Tagetes erecta</name>
    <name type="common">African marigold</name>
    <dbReference type="NCBI Taxonomy" id="13708"/>
    <lineage>
        <taxon>Eukaryota</taxon>
        <taxon>Viridiplantae</taxon>
        <taxon>Streptophyta</taxon>
        <taxon>Embryophyta</taxon>
        <taxon>Tracheophyta</taxon>
        <taxon>Spermatophyta</taxon>
        <taxon>Magnoliopsida</taxon>
        <taxon>eudicotyledons</taxon>
        <taxon>Gunneridae</taxon>
        <taxon>Pentapetalae</taxon>
        <taxon>asterids</taxon>
        <taxon>campanulids</taxon>
        <taxon>Asterales</taxon>
        <taxon>Asteraceae</taxon>
        <taxon>Asteroideae</taxon>
        <taxon>Heliantheae alliance</taxon>
        <taxon>Tageteae</taxon>
        <taxon>Tagetes</taxon>
    </lineage>
</organism>
<keyword evidence="4" id="KW-1185">Reference proteome</keyword>
<evidence type="ECO:0000313" key="3">
    <source>
        <dbReference type="EMBL" id="KAK1422197.1"/>
    </source>
</evidence>
<dbReference type="PANTHER" id="PTHR31807:SF52">
    <property type="entry name" value="QWRF FAMILY PROTEIN"/>
    <property type="match status" value="1"/>
</dbReference>
<dbReference type="EMBL" id="JAUHHV010000006">
    <property type="protein sequence ID" value="KAK1422197.1"/>
    <property type="molecule type" value="Genomic_DNA"/>
</dbReference>
<dbReference type="AlphaFoldDB" id="A0AAD8KFR5"/>
<dbReference type="GO" id="GO:0005880">
    <property type="term" value="C:nuclear microtubule"/>
    <property type="evidence" value="ECO:0007669"/>
    <property type="project" value="TreeGrafter"/>
</dbReference>
<accession>A0AAD8KFR5</accession>
<dbReference type="GO" id="GO:0008017">
    <property type="term" value="F:microtubule binding"/>
    <property type="evidence" value="ECO:0007669"/>
    <property type="project" value="TreeGrafter"/>
</dbReference>
<dbReference type="GO" id="GO:0005737">
    <property type="term" value="C:cytoplasm"/>
    <property type="evidence" value="ECO:0007669"/>
    <property type="project" value="TreeGrafter"/>
</dbReference>
<sequence length="492" mass="54953">MSSTVDTPNAKLSSPAKPKRAPLLPSHADNNRPRRPKVRDVSSRYLSSNASSDFIATTMTSNSICTPRRRFPSPLVSSTNVMTPEWTMSGKRAQTTERRRPGSLQRGEMTETAKRLTMRSLSVSFEGSRHVTPVRKTKSVDFTNENENMNLNSKLKPNKPEFNTTSVGHKLFSDSYKSDRVVSDAVSVSCGKIRGAKPGVLMVPVRFRQESVSPPLSPNNKENVYLKDVPALSAQAVRPASPRGMVIPARVWGGIGSTDNVGNMPSIFSFAPETRRRRKVGDNATIADTHKLRMLHNKYFQWRFVNARAEAAMSVQRATAQKSLHNSLVTTSKMRQSVIFKQIEIQQLRQNLKLYTVLKNQVPYLKAWDQVGRDHLVILSETIVSLESSTLCLPLIDGAKANIQSLGDAMQSVADVMHAMTPLIRSLVTKVEHVNTLAAELANTTREERFIIDECKELLSILTHMEVQDCSLRTHELQLERATLTTTENFLE</sequence>
<name>A0AAD8KFR5_TARER</name>
<dbReference type="Proteomes" id="UP001229421">
    <property type="component" value="Unassembled WGS sequence"/>
</dbReference>
<comment type="similarity">
    <text evidence="1">Belongs to the QWRF family.</text>
</comment>
<protein>
    <submittedName>
        <fullName evidence="3">Uncharacterized protein</fullName>
    </submittedName>
</protein>
<evidence type="ECO:0000256" key="1">
    <source>
        <dbReference type="ARBA" id="ARBA00010016"/>
    </source>
</evidence>
<dbReference type="InterPro" id="IPR007573">
    <property type="entry name" value="QWRF"/>
</dbReference>